<gene>
    <name evidence="9" type="primary">LOC105432912</name>
</gene>
<feature type="domain" description="U3 small nucleolar RNA-associated protein 6 homolog C-terminal" evidence="7">
    <location>
        <begin position="323"/>
        <end position="573"/>
    </location>
</feature>
<dbReference type="Pfam" id="PF24892">
    <property type="entry name" value="UTP6_C"/>
    <property type="match status" value="1"/>
</dbReference>
<dbReference type="SUPFAM" id="SSF48452">
    <property type="entry name" value="TPR-like"/>
    <property type="match status" value="2"/>
</dbReference>
<dbReference type="PANTHER" id="PTHR23271">
    <property type="entry name" value="HEPATOCELLULAR CARCINOMA-ASSOCIATED ANTIGEN 66"/>
    <property type="match status" value="1"/>
</dbReference>
<dbReference type="Proteomes" id="UP000504615">
    <property type="component" value="Unplaced"/>
</dbReference>
<keyword evidence="4" id="KW-0677">Repeat</keyword>
<dbReference type="GO" id="GO:0032040">
    <property type="term" value="C:small-subunit processome"/>
    <property type="evidence" value="ECO:0007669"/>
    <property type="project" value="TreeGrafter"/>
</dbReference>
<comment type="similarity">
    <text evidence="2">Belongs to the UTP6 family.</text>
</comment>
<evidence type="ECO:0000256" key="2">
    <source>
        <dbReference type="ARBA" id="ARBA00010734"/>
    </source>
</evidence>
<dbReference type="KEGG" id="pbar:105432912"/>
<protein>
    <submittedName>
        <fullName evidence="9">U3 small nucleolar RNA-associated protein 6 homolog</fullName>
    </submittedName>
</protein>
<dbReference type="InterPro" id="IPR003107">
    <property type="entry name" value="HAT"/>
</dbReference>
<dbReference type="RefSeq" id="XP_011646217.1">
    <property type="nucleotide sequence ID" value="XM_011647915.2"/>
</dbReference>
<proteinExistence type="inferred from homology"/>
<evidence type="ECO:0000259" key="6">
    <source>
        <dbReference type="Pfam" id="PF08640"/>
    </source>
</evidence>
<dbReference type="GO" id="GO:0034388">
    <property type="term" value="C:Pwp2p-containing subcomplex of 90S preribosome"/>
    <property type="evidence" value="ECO:0007669"/>
    <property type="project" value="TreeGrafter"/>
</dbReference>
<evidence type="ECO:0000256" key="1">
    <source>
        <dbReference type="ARBA" id="ARBA00004604"/>
    </source>
</evidence>
<dbReference type="InterPro" id="IPR011990">
    <property type="entry name" value="TPR-like_helical_dom_sf"/>
</dbReference>
<dbReference type="OrthoDB" id="28112at2759"/>
<dbReference type="Gene3D" id="1.25.40.10">
    <property type="entry name" value="Tetratricopeptide repeat domain"/>
    <property type="match status" value="2"/>
</dbReference>
<dbReference type="InterPro" id="IPR056907">
    <property type="entry name" value="UTP6_C"/>
</dbReference>
<evidence type="ECO:0000259" key="7">
    <source>
        <dbReference type="Pfam" id="PF24892"/>
    </source>
</evidence>
<dbReference type="PANTHER" id="PTHR23271:SF1">
    <property type="entry name" value="U3 SMALL NUCLEOLAR RNA-ASSOCIATED PROTEIN 6 HOMOLOG"/>
    <property type="match status" value="1"/>
</dbReference>
<reference evidence="9" key="1">
    <citation type="submission" date="2025-08" db="UniProtKB">
        <authorList>
            <consortium name="RefSeq"/>
        </authorList>
    </citation>
    <scope>IDENTIFICATION</scope>
</reference>
<dbReference type="GeneID" id="105432912"/>
<keyword evidence="3" id="KW-0698">rRNA processing</keyword>
<organism evidence="8 9">
    <name type="scientific">Pogonomyrmex barbatus</name>
    <name type="common">red harvester ant</name>
    <dbReference type="NCBI Taxonomy" id="144034"/>
    <lineage>
        <taxon>Eukaryota</taxon>
        <taxon>Metazoa</taxon>
        <taxon>Ecdysozoa</taxon>
        <taxon>Arthropoda</taxon>
        <taxon>Hexapoda</taxon>
        <taxon>Insecta</taxon>
        <taxon>Pterygota</taxon>
        <taxon>Neoptera</taxon>
        <taxon>Endopterygota</taxon>
        <taxon>Hymenoptera</taxon>
        <taxon>Apocrita</taxon>
        <taxon>Aculeata</taxon>
        <taxon>Formicoidea</taxon>
        <taxon>Formicidae</taxon>
        <taxon>Myrmicinae</taxon>
        <taxon>Pogonomyrmex</taxon>
    </lineage>
</organism>
<sequence length="596" mass="70836">MAEFVEKRCQEMIPVLEQMEKLKLFDGNEIQNIAEKFKEYEYKIQRYTKCKEDYLRYIQYEMDLLKLIKQRKDKYGITQKKTDIDFAIVNKMNNLYKEAISKFQDDIRFWIAYMKFCKHMHFHSNVTDMLSRMLQVHRDKPKCWHIAACWELEENNNKQSARQYLFRGLKIHPNSQLLYIDAFKLELNDHLTITSNNFNDTESHRDNSASAVMNDSEMPVALEAAYFIYRQAFEYIKDIKFIIELLNITKKYKDTDRLQKKIICDMIQEYTHESLILECTHEPLIWDIMARRKLQGLVQPGLSDIPMEVENVKQTSLKDRIASCNEIYQMALKKIKTEEMWSLYIDCLLEINNHLESLPNFKKLLKTALIQAHQAKKLNEKYYLSWIDLLNVDKENDESTLKEATDIWHMRLNYLLRCGQEKKAYALYPKLTQLLGEKALPLWKLRILHAQIRSSDEVEESFQAALKYPLIAKDIKFEWLEWLVLTKGIDVARETYSLCLQPPTTLEFYKKIVMLELVQPEISLEYMRQLYDMAIPQFGTNNTSVWLDYMKFEMKHGDPKNVNSIHERAVKMLDPSLVNSFIEDYNLIVAKPDAIQ</sequence>
<dbReference type="Pfam" id="PF08640">
    <property type="entry name" value="U3_assoc_6"/>
    <property type="match status" value="1"/>
</dbReference>
<dbReference type="InterPro" id="IPR013949">
    <property type="entry name" value="Utp6"/>
</dbReference>
<feature type="domain" description="U3 small nucleolar RNA-associated protein 6 N-terminal" evidence="6">
    <location>
        <begin position="10"/>
        <end position="90"/>
    </location>
</feature>
<accession>A0A6I9WQY7</accession>
<evidence type="ECO:0000256" key="4">
    <source>
        <dbReference type="ARBA" id="ARBA00022737"/>
    </source>
</evidence>
<dbReference type="SMART" id="SM00386">
    <property type="entry name" value="HAT"/>
    <property type="match status" value="6"/>
</dbReference>
<dbReference type="GO" id="GO:0000462">
    <property type="term" value="P:maturation of SSU-rRNA from tricistronic rRNA transcript (SSU-rRNA, 5.8S rRNA, LSU-rRNA)"/>
    <property type="evidence" value="ECO:0007669"/>
    <property type="project" value="InterPro"/>
</dbReference>
<evidence type="ECO:0000313" key="9">
    <source>
        <dbReference type="RefSeq" id="XP_011646217.1"/>
    </source>
</evidence>
<dbReference type="InterPro" id="IPR055347">
    <property type="entry name" value="UTP6_N"/>
</dbReference>
<dbReference type="GO" id="GO:0030515">
    <property type="term" value="F:snoRNA binding"/>
    <property type="evidence" value="ECO:0007669"/>
    <property type="project" value="InterPro"/>
</dbReference>
<evidence type="ECO:0000256" key="5">
    <source>
        <dbReference type="ARBA" id="ARBA00023242"/>
    </source>
</evidence>
<name>A0A6I9WQY7_9HYME</name>
<keyword evidence="5" id="KW-0539">Nucleus</keyword>
<evidence type="ECO:0000313" key="8">
    <source>
        <dbReference type="Proteomes" id="UP000504615"/>
    </source>
</evidence>
<evidence type="ECO:0000256" key="3">
    <source>
        <dbReference type="ARBA" id="ARBA00022552"/>
    </source>
</evidence>
<dbReference type="AlphaFoldDB" id="A0A6I9WQY7"/>
<keyword evidence="8" id="KW-1185">Reference proteome</keyword>
<comment type="subcellular location">
    <subcellularLocation>
        <location evidence="1">Nucleus</location>
        <location evidence="1">Nucleolus</location>
    </subcellularLocation>
</comment>